<sequence length="2066" mass="223572">MWPTTPPSRLLLLLLSSTTAITAASSSSSSQSNRVINPSNTCPRSCATAKGPEEWNLYHDTARLAVCPEPMLVAYNLLTPFGDPDTHTSIRACTLGDANTKENFLVESGYVAPDAEDSFVEARQLSNFAALSPRQIQANVTCGAGLARESRVSARLSWWNSDSDGTLLNEAASSDVAIAIEKLSEYMKQVPACEKKIAFLYLRGTLVGLYAGTLMDKSRASASLLQKLSEEIKAASPNAKTSAPVRAALEVCGNDRTAPETIGVVADMSGDFAAVQKVMLAWSQSQCFSESDAAAAVKETINSKTLDNTAIWSFDTLVPPTPAIKGRRLGQLDKRAECRSIKVEEGDDCATLAKRCGLGTTAFKSFNKLTDAMCIILSHGGSVCCSSGTLPNTKPKPNADGTCATYVVQEGEGCQAVATKHGIKVEDIDEFNKKTWGWDGCKNLQFTQKICVSEGNPAMPSAIEDAQCGPGKPGTKAPGKGEDLADLNPCPLKVCCNVWGNCGTTTDFCVVSKSSTGNPGTSKPGENGCISNCGMELVNNDTPPEQFRKIGYFEAWNFNRPCLNMHVLDIDRSYTHVHFAFGEISTDYQVVIPDDQREQWDAFVGATDFPKKILAFGGWAFSNEGPNARLLRDVVSPANRGAFSDRVVKFAVDNNLSGLDFDWEYPGATDIEGSPPGSEEDGENYYQFLKLVREKLPKGKSLSIAAPASYWYLKGFPIEKMAEVLDYIVYMTYDFHGQWDVGNEWSMPGCPAGNCLRSHVNSTTTHDALVMITKAGVKSHKIVVGVSSYGRSFKMSSSTCRGPMCTFLGKRNESPAKKGRCTDTAGYISDFEIAEIIKKGGAIKSWYDAESDSDYLVYDQVEWVAYMSKVTKSRRQRDYMKLNFGGTSDWAIDLQGEGSGKYSNGTGRPVYLDPKVYDDGQGAKCQPPCVLIFPPSALPEPTTIKPGKFTSSLEYGASGKTTISGKETTAFVTKTTTITIDIPALTVSSMSYSNVNITNGQKSTQLLLTPSIKIGPVSIKVPDGEGGTTVRTLTLPPWPAVTGGPAQSGPSKTGTSTVATPTGGGGGDDDDDDDEEADFDEMEIHPDDTEDDDDEPSYTQYPPHVVTPIPGPVNNIEPTDDGFITPCNLWFFNFCPSNIGPKGGLKWTLPPGIYPPGPPPPNIIAPPGGGGSSPGPTIKPPPPPWPPITVGGDSKPTFTEKPDCETESASLCSTTTTLKVTTIGQITSTVTSTASGCDTIYGCSLTDWETQITTRTDACELPSPTKPITLRALHGDVAKERVFNSVKAAISKRQNDDSDCDLTWWYLVPVNMDDPSLVRTVLDQYGSDVKEIKSDAGGFTAFYLARLSVRVSDEFKRLADGIGIELMKKFKFPPGQGLSKRLTDQNSDVEMPDAGFSAGINIREDAEHGNKTTDGIQEARSSPGIKQKRQDAPLAVQRSNYWHQSHFSLPNKVEWRTPDGFSYKAGEDKPYSFHHQTLGGTGQYVYTVAENGIWDGHPELAKAKAEGRLDLSLDQGLFTPEEPSLHDLHHGTQVSAMVIGETMGSCPKCNLVFVKGNTRMVEVISSLCIIYDHISAGRVGKAVINMSFISGDDTTNQVWLKRLNQILMRLESKTQTVLVAASGNVDKKVISSSDQIIHTYPSRFAASSDRNSFDRIKSMMVVGATNKYGEEADWSQRDYYLTTLAPGDRLDKIDGPTSVNGKTRGTSFAAPAVAGVAAYLRSLRSDWQTQLQEPLNVKKMIRRLHRRIRVYERPLSATSRPVVWNGEVGRMIREPAYSCVSGGETVLIFDDRTAKRCPPYSKELKDLPEEVGESTGSCGDGSNNPSKRAVDGANTCPISPPGGSDGSGGGADGRGIDWSDGPDSPKCPSGTCGGELCRGYYCSPRPKGVPPPDFKDPKDPNKMGANPIGNSPPPPKDDDDDDGKDDDKDDDNDDGKDDDDKGDDEEPEYKNNIIIALSERYIAGGLGTWTRSWVVFPADSDGAWYVCDKAYYSEPAYTTLDIREPPTKIGPFTVEGYECEYEADKGRLGIIRCEGIKQASCGWHKYDATKCGDFGSMTGSLIHCSF</sequence>
<evidence type="ECO:0000313" key="2">
    <source>
        <dbReference type="Proteomes" id="UP000805649"/>
    </source>
</evidence>
<keyword evidence="2" id="KW-1185">Reference proteome</keyword>
<dbReference type="EMBL" id="VUJX02000014">
    <property type="protein sequence ID" value="KAL0929845.1"/>
    <property type="molecule type" value="Genomic_DNA"/>
</dbReference>
<gene>
    <name evidence="1" type="ORF">CTRU02_215275</name>
</gene>
<organism evidence="1 2">
    <name type="scientific">Colletotrichum truncatum</name>
    <name type="common">Anthracnose fungus</name>
    <name type="synonym">Colletotrichum capsici</name>
    <dbReference type="NCBI Taxonomy" id="5467"/>
    <lineage>
        <taxon>Eukaryota</taxon>
        <taxon>Fungi</taxon>
        <taxon>Dikarya</taxon>
        <taxon>Ascomycota</taxon>
        <taxon>Pezizomycotina</taxon>
        <taxon>Sordariomycetes</taxon>
        <taxon>Hypocreomycetidae</taxon>
        <taxon>Glomerellales</taxon>
        <taxon>Glomerellaceae</taxon>
        <taxon>Colletotrichum</taxon>
        <taxon>Colletotrichum truncatum species complex</taxon>
    </lineage>
</organism>
<evidence type="ECO:0000313" key="1">
    <source>
        <dbReference type="EMBL" id="KAL0929845.1"/>
    </source>
</evidence>
<accession>A0ACC3YDF1</accession>
<proteinExistence type="predicted"/>
<name>A0ACC3YDF1_COLTU</name>
<comment type="caution">
    <text evidence="1">The sequence shown here is derived from an EMBL/GenBank/DDBJ whole genome shotgun (WGS) entry which is preliminary data.</text>
</comment>
<protein>
    <submittedName>
        <fullName evidence="1">Killer toxin subunits alpha/beta 6</fullName>
    </submittedName>
</protein>
<reference evidence="1 2" key="1">
    <citation type="journal article" date="2020" name="Phytopathology">
        <title>Genome Sequence Resources of Colletotrichum truncatum, C. plurivorum, C. musicola, and C. sojae: Four Species Pathogenic to Soybean (Glycine max).</title>
        <authorList>
            <person name="Rogerio F."/>
            <person name="Boufleur T.R."/>
            <person name="Ciampi-Guillardi M."/>
            <person name="Sukno S.A."/>
            <person name="Thon M.R."/>
            <person name="Massola Junior N.S."/>
            <person name="Baroncelli R."/>
        </authorList>
    </citation>
    <scope>NUCLEOTIDE SEQUENCE [LARGE SCALE GENOMIC DNA]</scope>
    <source>
        <strain evidence="1 2">CMES1059</strain>
    </source>
</reference>
<dbReference type="Proteomes" id="UP000805649">
    <property type="component" value="Unassembled WGS sequence"/>
</dbReference>